<name>A0A0N9PUB2_9VIRU</name>
<sequence>MKTTYKKHPLRDVLRVEEFRLPKEKNTQVPLPKETSSLKMRDFQPLEDYSRGYVFADFDFFCRESEDLDVKGILKKEGVSLIRRKRYVCGVDYNRKKKYAYDISWKYNGDDRVYHLDVDLKMQDNPREFDWKIDHLDLRISQGYRRIFVGYPEDIPNTREGRVAIALLFFPKALIHSGKTP</sequence>
<reference evidence="1" key="1">
    <citation type="journal article" date="2015" name="Genome Announc.">
        <title>Complete Genome Sequence of a New Member of the Marseilleviridae Recovered from the Brackish Submarine Spring in the Cassis Port-Miou Calanque, France.</title>
        <authorList>
            <person name="Doutre G."/>
            <person name="Arfib B."/>
            <person name="Rochette P."/>
            <person name="Claverie J.M."/>
            <person name="Bonin P."/>
            <person name="Abergel C."/>
        </authorList>
    </citation>
    <scope>NUCLEOTIDE SEQUENCE [LARGE SCALE GENOMIC DNA]</scope>
    <source>
        <strain evidence="1">1</strain>
    </source>
</reference>
<gene>
    <name evidence="1" type="ORF">PMV_112</name>
</gene>
<dbReference type="EMBL" id="KT428292">
    <property type="protein sequence ID" value="ALH06810.1"/>
    <property type="molecule type" value="Genomic_DNA"/>
</dbReference>
<dbReference type="Proteomes" id="UP000319438">
    <property type="component" value="Segment"/>
</dbReference>
<organism evidence="1 2">
    <name type="scientific">Port-miou virus</name>
    <dbReference type="NCBI Taxonomy" id="1733873"/>
    <lineage>
        <taxon>Viruses</taxon>
        <taxon>Varidnaviria</taxon>
        <taxon>Bamfordvirae</taxon>
        <taxon>Nucleocytoviricota</taxon>
        <taxon>Megaviricetes</taxon>
        <taxon>Pimascovirales</taxon>
        <taxon>Pimascovirales incertae sedis</taxon>
        <taxon>Marseilleviridae</taxon>
        <taxon>Losannavirus</taxon>
        <taxon>Losannavirus lausannense</taxon>
        <taxon>Lausannevirus</taxon>
    </lineage>
</organism>
<evidence type="ECO:0000313" key="1">
    <source>
        <dbReference type="EMBL" id="ALH06810.1"/>
    </source>
</evidence>
<evidence type="ECO:0000313" key="2">
    <source>
        <dbReference type="Proteomes" id="UP000319438"/>
    </source>
</evidence>
<proteinExistence type="predicted"/>
<protein>
    <submittedName>
        <fullName evidence="1">Uncharacterized protein</fullName>
    </submittedName>
</protein>
<accession>A0A0N9PUB2</accession>